<dbReference type="EMBL" id="CP003969">
    <property type="protein sequence ID" value="AGP33460.1"/>
    <property type="molecule type" value="Genomic_DNA"/>
</dbReference>
<dbReference type="AlphaFoldDB" id="S4XNX6"/>
<evidence type="ECO:0000256" key="1">
    <source>
        <dbReference type="SAM" id="MobiDB-lite"/>
    </source>
</evidence>
<accession>S4XNX6</accession>
<dbReference type="KEGG" id="scu:SCE1572_02385"/>
<sequence>MQPFYPEIPRVGERSLLSFGGVFSHTLLKVPSRGDLRAPTTFSGDGGGRGASAGAPR</sequence>
<dbReference type="PATRIC" id="fig|1254432.3.peg.524"/>
<evidence type="ECO:0000313" key="3">
    <source>
        <dbReference type="Proteomes" id="UP000014803"/>
    </source>
</evidence>
<organism evidence="2 3">
    <name type="scientific">Sorangium cellulosum So0157-2</name>
    <dbReference type="NCBI Taxonomy" id="1254432"/>
    <lineage>
        <taxon>Bacteria</taxon>
        <taxon>Pseudomonadati</taxon>
        <taxon>Myxococcota</taxon>
        <taxon>Polyangia</taxon>
        <taxon>Polyangiales</taxon>
        <taxon>Polyangiaceae</taxon>
        <taxon>Sorangium</taxon>
    </lineage>
</organism>
<reference evidence="2 3" key="1">
    <citation type="journal article" date="2013" name="Sci. Rep.">
        <title>Extraordinary expansion of a Sorangium cellulosum genome from an alkaline milieu.</title>
        <authorList>
            <person name="Han K."/>
            <person name="Li Z.F."/>
            <person name="Peng R."/>
            <person name="Zhu L.P."/>
            <person name="Zhou T."/>
            <person name="Wang L.G."/>
            <person name="Li S.G."/>
            <person name="Zhang X.B."/>
            <person name="Hu W."/>
            <person name="Wu Z.H."/>
            <person name="Qin N."/>
            <person name="Li Y.Z."/>
        </authorList>
    </citation>
    <scope>NUCLEOTIDE SEQUENCE [LARGE SCALE GENOMIC DNA]</scope>
    <source>
        <strain evidence="2 3">So0157-2</strain>
    </source>
</reference>
<dbReference type="Proteomes" id="UP000014803">
    <property type="component" value="Chromosome"/>
</dbReference>
<feature type="region of interest" description="Disordered" evidence="1">
    <location>
        <begin position="34"/>
        <end position="57"/>
    </location>
</feature>
<gene>
    <name evidence="2" type="ORF">SCE1572_02385</name>
</gene>
<protein>
    <submittedName>
        <fullName evidence="2">Uncharacterized protein</fullName>
    </submittedName>
</protein>
<dbReference type="HOGENOM" id="CLU_2994348_0_0_7"/>
<evidence type="ECO:0000313" key="2">
    <source>
        <dbReference type="EMBL" id="AGP33460.1"/>
    </source>
</evidence>
<proteinExistence type="predicted"/>
<name>S4XNX6_SORCE</name>